<comment type="subcellular location">
    <subcellularLocation>
        <location evidence="1">Nucleus</location>
    </subcellularLocation>
</comment>
<evidence type="ECO:0000256" key="8">
    <source>
        <dbReference type="ARBA" id="ARBA00023242"/>
    </source>
</evidence>
<comment type="similarity">
    <text evidence="9">Belongs to the HSF family.</text>
</comment>
<dbReference type="PANTHER" id="PTHR10015:SF285">
    <property type="entry name" value="HEAT STRESS TRANSCRIPTION FACTOR B-3"/>
    <property type="match status" value="1"/>
</dbReference>
<feature type="compositionally biased region" description="Low complexity" evidence="10">
    <location>
        <begin position="151"/>
        <end position="170"/>
    </location>
</feature>
<accession>A0A5A7P015</accession>
<feature type="region of interest" description="Disordered" evidence="10">
    <location>
        <begin position="127"/>
        <end position="174"/>
    </location>
</feature>
<keyword evidence="4" id="KW-0805">Transcription regulation</keyword>
<keyword evidence="7" id="KW-0804">Transcription</keyword>
<dbReference type="Gene3D" id="1.10.10.10">
    <property type="entry name" value="Winged helix-like DNA-binding domain superfamily/Winged helix DNA-binding domain"/>
    <property type="match status" value="1"/>
</dbReference>
<keyword evidence="3" id="KW-0597">Phosphoprotein</keyword>
<comment type="subunit">
    <text evidence="2">Homotrimer.</text>
</comment>
<dbReference type="SUPFAM" id="SSF46785">
    <property type="entry name" value="Winged helix' DNA-binding domain"/>
    <property type="match status" value="1"/>
</dbReference>
<evidence type="ECO:0000259" key="11">
    <source>
        <dbReference type="SMART" id="SM00415"/>
    </source>
</evidence>
<dbReference type="Proteomes" id="UP000325081">
    <property type="component" value="Unassembled WGS sequence"/>
</dbReference>
<keyword evidence="8" id="KW-0539">Nucleus</keyword>
<dbReference type="SMART" id="SM00415">
    <property type="entry name" value="HSF"/>
    <property type="match status" value="1"/>
</dbReference>
<dbReference type="GO" id="GO:0005634">
    <property type="term" value="C:nucleus"/>
    <property type="evidence" value="ECO:0007669"/>
    <property type="project" value="UniProtKB-SubCell"/>
</dbReference>
<gene>
    <name evidence="12" type="ORF">STAS_01469</name>
</gene>
<keyword evidence="6" id="KW-0238">DNA-binding</keyword>
<dbReference type="InterPro" id="IPR036388">
    <property type="entry name" value="WH-like_DNA-bd_sf"/>
</dbReference>
<dbReference type="OrthoDB" id="60033at2759"/>
<evidence type="ECO:0000256" key="7">
    <source>
        <dbReference type="ARBA" id="ARBA00023163"/>
    </source>
</evidence>
<feature type="domain" description="HSF-type DNA-binding" evidence="11">
    <location>
        <begin position="3"/>
        <end position="130"/>
    </location>
</feature>
<name>A0A5A7P015_STRAF</name>
<keyword evidence="13" id="KW-1185">Reference proteome</keyword>
<evidence type="ECO:0000256" key="9">
    <source>
        <dbReference type="RuleBase" id="RU004020"/>
    </source>
</evidence>
<keyword evidence="5" id="KW-0346">Stress response</keyword>
<dbReference type="PANTHER" id="PTHR10015">
    <property type="entry name" value="HEAT SHOCK TRANSCRIPTION FACTOR"/>
    <property type="match status" value="1"/>
</dbReference>
<proteinExistence type="inferred from homology"/>
<dbReference type="Pfam" id="PF00447">
    <property type="entry name" value="HSF_DNA-bind"/>
    <property type="match status" value="1"/>
</dbReference>
<dbReference type="GO" id="GO:0000978">
    <property type="term" value="F:RNA polymerase II cis-regulatory region sequence-specific DNA binding"/>
    <property type="evidence" value="ECO:0007669"/>
    <property type="project" value="TreeGrafter"/>
</dbReference>
<protein>
    <submittedName>
        <fullName evidence="12">Heat Stress Transcription Factor family protein</fullName>
    </submittedName>
</protein>
<evidence type="ECO:0000256" key="4">
    <source>
        <dbReference type="ARBA" id="ARBA00023015"/>
    </source>
</evidence>
<evidence type="ECO:0000256" key="2">
    <source>
        <dbReference type="ARBA" id="ARBA00011233"/>
    </source>
</evidence>
<dbReference type="InterPro" id="IPR036390">
    <property type="entry name" value="WH_DNA-bd_sf"/>
</dbReference>
<dbReference type="PRINTS" id="PR00056">
    <property type="entry name" value="HSFDOMAIN"/>
</dbReference>
<dbReference type="GO" id="GO:0006357">
    <property type="term" value="P:regulation of transcription by RNA polymerase II"/>
    <property type="evidence" value="ECO:0007669"/>
    <property type="project" value="TreeGrafter"/>
</dbReference>
<sequence>MKAAPPFLVKTYMLVEDPVTNNLVSWNDCGTAFIVWRPAEFARDLLPTLFKHCNFSSFVRQLNTYFDYLELHFDSLKFELVNIDKRDETNSSSNSAKLVGFRKVATSRWEFSNEMFRKGERNQLCNIRRRKSFSNKPRPNTKAQSTHEPKTQSSVDRSTSSTSSSSGFTTLADENKRLKQENGVLRNELEIMKRKSKELFDLVAIYNIGDIEREAHKHMVNREKREGPKLFGVSLLEVEAKMEENYKIG</sequence>
<reference evidence="13" key="1">
    <citation type="journal article" date="2019" name="Curr. Biol.">
        <title>Genome Sequence of Striga asiatica Provides Insight into the Evolution of Plant Parasitism.</title>
        <authorList>
            <person name="Yoshida S."/>
            <person name="Kim S."/>
            <person name="Wafula E.K."/>
            <person name="Tanskanen J."/>
            <person name="Kim Y.M."/>
            <person name="Honaas L."/>
            <person name="Yang Z."/>
            <person name="Spallek T."/>
            <person name="Conn C.E."/>
            <person name="Ichihashi Y."/>
            <person name="Cheong K."/>
            <person name="Cui S."/>
            <person name="Der J.P."/>
            <person name="Gundlach H."/>
            <person name="Jiao Y."/>
            <person name="Hori C."/>
            <person name="Ishida J.K."/>
            <person name="Kasahara H."/>
            <person name="Kiba T."/>
            <person name="Kim M.S."/>
            <person name="Koo N."/>
            <person name="Laohavisit A."/>
            <person name="Lee Y.H."/>
            <person name="Lumba S."/>
            <person name="McCourt P."/>
            <person name="Mortimer J.C."/>
            <person name="Mutuku J.M."/>
            <person name="Nomura T."/>
            <person name="Sasaki-Sekimoto Y."/>
            <person name="Seto Y."/>
            <person name="Wang Y."/>
            <person name="Wakatake T."/>
            <person name="Sakakibara H."/>
            <person name="Demura T."/>
            <person name="Yamaguchi S."/>
            <person name="Yoneyama K."/>
            <person name="Manabe R.I."/>
            <person name="Nelson D.C."/>
            <person name="Schulman A.H."/>
            <person name="Timko M.P."/>
            <person name="dePamphilis C.W."/>
            <person name="Choi D."/>
            <person name="Shirasu K."/>
        </authorList>
    </citation>
    <scope>NUCLEOTIDE SEQUENCE [LARGE SCALE GENOMIC DNA]</scope>
    <source>
        <strain evidence="13">cv. UVA1</strain>
    </source>
</reference>
<evidence type="ECO:0000256" key="5">
    <source>
        <dbReference type="ARBA" id="ARBA00023016"/>
    </source>
</evidence>
<comment type="caution">
    <text evidence="12">The sequence shown here is derived from an EMBL/GenBank/DDBJ whole genome shotgun (WGS) entry which is preliminary data.</text>
</comment>
<feature type="compositionally biased region" description="Polar residues" evidence="10">
    <location>
        <begin position="134"/>
        <end position="144"/>
    </location>
</feature>
<dbReference type="EMBL" id="BKCP01000558">
    <property type="protein sequence ID" value="GER25861.1"/>
    <property type="molecule type" value="Genomic_DNA"/>
</dbReference>
<evidence type="ECO:0000256" key="10">
    <source>
        <dbReference type="SAM" id="MobiDB-lite"/>
    </source>
</evidence>
<evidence type="ECO:0000256" key="3">
    <source>
        <dbReference type="ARBA" id="ARBA00022553"/>
    </source>
</evidence>
<evidence type="ECO:0000313" key="13">
    <source>
        <dbReference type="Proteomes" id="UP000325081"/>
    </source>
</evidence>
<dbReference type="InterPro" id="IPR000232">
    <property type="entry name" value="HSF_DNA-bd"/>
</dbReference>
<organism evidence="12 13">
    <name type="scientific">Striga asiatica</name>
    <name type="common">Asiatic witchweed</name>
    <name type="synonym">Buchnera asiatica</name>
    <dbReference type="NCBI Taxonomy" id="4170"/>
    <lineage>
        <taxon>Eukaryota</taxon>
        <taxon>Viridiplantae</taxon>
        <taxon>Streptophyta</taxon>
        <taxon>Embryophyta</taxon>
        <taxon>Tracheophyta</taxon>
        <taxon>Spermatophyta</taxon>
        <taxon>Magnoliopsida</taxon>
        <taxon>eudicotyledons</taxon>
        <taxon>Gunneridae</taxon>
        <taxon>Pentapetalae</taxon>
        <taxon>asterids</taxon>
        <taxon>lamiids</taxon>
        <taxon>Lamiales</taxon>
        <taxon>Orobanchaceae</taxon>
        <taxon>Buchnereae</taxon>
        <taxon>Striga</taxon>
    </lineage>
</organism>
<evidence type="ECO:0000256" key="1">
    <source>
        <dbReference type="ARBA" id="ARBA00004123"/>
    </source>
</evidence>
<dbReference type="AlphaFoldDB" id="A0A5A7P015"/>
<evidence type="ECO:0000313" key="12">
    <source>
        <dbReference type="EMBL" id="GER25861.1"/>
    </source>
</evidence>
<dbReference type="GO" id="GO:0003700">
    <property type="term" value="F:DNA-binding transcription factor activity"/>
    <property type="evidence" value="ECO:0007669"/>
    <property type="project" value="InterPro"/>
</dbReference>
<evidence type="ECO:0000256" key="6">
    <source>
        <dbReference type="ARBA" id="ARBA00023125"/>
    </source>
</evidence>
<dbReference type="FunFam" id="1.10.10.10:FF:000037">
    <property type="entry name" value="Heat stress transcription factor B-4"/>
    <property type="match status" value="1"/>
</dbReference>